<accession>A0A8S5QRW1</accession>
<protein>
    <submittedName>
        <fullName evidence="2">ABC-transporter type IV</fullName>
    </submittedName>
</protein>
<dbReference type="Pfam" id="PF06541">
    <property type="entry name" value="ABC_trans_CmpB"/>
    <property type="match status" value="1"/>
</dbReference>
<dbReference type="InterPro" id="IPR010540">
    <property type="entry name" value="CmpB_TMEM229"/>
</dbReference>
<keyword evidence="1" id="KW-0812">Transmembrane</keyword>
<sequence length="150" mass="17449">MKAVLKTLFKYLFLFLVGGTVYVIIELVCRGRSHWTMAVVGGICFILCGLLNEIFTWESTIWFQMLICSLIITAVEFISGLILNIHYGLAIWDYSNIPFNILGQICLPFTILWFFISAAAIILDDYLRYWFFREEKPHYRIKPGGTKCRM</sequence>
<evidence type="ECO:0000256" key="1">
    <source>
        <dbReference type="SAM" id="Phobius"/>
    </source>
</evidence>
<evidence type="ECO:0000313" key="2">
    <source>
        <dbReference type="EMBL" id="DAE21942.1"/>
    </source>
</evidence>
<keyword evidence="1" id="KW-1133">Transmembrane helix</keyword>
<feature type="transmembrane region" description="Helical" evidence="1">
    <location>
        <begin position="67"/>
        <end position="89"/>
    </location>
</feature>
<feature type="transmembrane region" description="Helical" evidence="1">
    <location>
        <begin position="37"/>
        <end position="55"/>
    </location>
</feature>
<reference evidence="2" key="1">
    <citation type="journal article" date="2021" name="Proc. Natl. Acad. Sci. U.S.A.">
        <title>A Catalog of Tens of Thousands of Viruses from Human Metagenomes Reveals Hidden Associations with Chronic Diseases.</title>
        <authorList>
            <person name="Tisza M.J."/>
            <person name="Buck C.B."/>
        </authorList>
    </citation>
    <scope>NUCLEOTIDE SEQUENCE</scope>
    <source>
        <strain evidence="2">Ct7zc7</strain>
    </source>
</reference>
<proteinExistence type="predicted"/>
<name>A0A8S5QRW1_9CAUD</name>
<organism evidence="2">
    <name type="scientific">Myoviridae sp. ct7zc7</name>
    <dbReference type="NCBI Taxonomy" id="2826620"/>
    <lineage>
        <taxon>Viruses</taxon>
        <taxon>Duplodnaviria</taxon>
        <taxon>Heunggongvirae</taxon>
        <taxon>Uroviricota</taxon>
        <taxon>Caudoviricetes</taxon>
    </lineage>
</organism>
<dbReference type="EMBL" id="BK015722">
    <property type="protein sequence ID" value="DAE21942.1"/>
    <property type="molecule type" value="Genomic_DNA"/>
</dbReference>
<feature type="transmembrane region" description="Helical" evidence="1">
    <location>
        <begin position="7"/>
        <end position="25"/>
    </location>
</feature>
<feature type="transmembrane region" description="Helical" evidence="1">
    <location>
        <begin position="101"/>
        <end position="123"/>
    </location>
</feature>
<keyword evidence="1" id="KW-0472">Membrane</keyword>